<evidence type="ECO:0000313" key="10">
    <source>
        <dbReference type="Proteomes" id="UP000277811"/>
    </source>
</evidence>
<comment type="similarity">
    <text evidence="2">Belongs to the EamA transporter family.</text>
</comment>
<dbReference type="InterPro" id="IPR037185">
    <property type="entry name" value="EmrE-like"/>
</dbReference>
<dbReference type="SUPFAM" id="SSF103481">
    <property type="entry name" value="Multidrug resistance efflux transporter EmrE"/>
    <property type="match status" value="2"/>
</dbReference>
<feature type="transmembrane region" description="Helical" evidence="7">
    <location>
        <begin position="129"/>
        <end position="147"/>
    </location>
</feature>
<dbReference type="PANTHER" id="PTHR32322:SF18">
    <property type="entry name" value="S-ADENOSYLMETHIONINE_S-ADENOSYLHOMOCYSTEINE TRANSPORTER"/>
    <property type="match status" value="1"/>
</dbReference>
<dbReference type="RefSeq" id="WP_122629867.1">
    <property type="nucleotide sequence ID" value="NZ_UPPP01000105.1"/>
</dbReference>
<evidence type="ECO:0000256" key="5">
    <source>
        <dbReference type="ARBA" id="ARBA00022989"/>
    </source>
</evidence>
<evidence type="ECO:0000256" key="4">
    <source>
        <dbReference type="ARBA" id="ARBA00022692"/>
    </source>
</evidence>
<reference evidence="9 10" key="1">
    <citation type="submission" date="2018-06" db="EMBL/GenBank/DDBJ databases">
        <authorList>
            <person name="Strepis N."/>
        </authorList>
    </citation>
    <scope>NUCLEOTIDE SEQUENCE [LARGE SCALE GENOMIC DNA]</scope>
    <source>
        <strain evidence="9">LUCI</strain>
    </source>
</reference>
<dbReference type="AlphaFoldDB" id="A0A498RJ54"/>
<feature type="transmembrane region" description="Helical" evidence="7">
    <location>
        <begin position="7"/>
        <end position="26"/>
    </location>
</feature>
<evidence type="ECO:0000256" key="1">
    <source>
        <dbReference type="ARBA" id="ARBA00004651"/>
    </source>
</evidence>
<feature type="domain" description="EamA" evidence="8">
    <location>
        <begin position="7"/>
        <end position="141"/>
    </location>
</feature>
<evidence type="ECO:0000313" key="9">
    <source>
        <dbReference type="EMBL" id="VBB09048.1"/>
    </source>
</evidence>
<keyword evidence="5 7" id="KW-1133">Transmembrane helix</keyword>
<evidence type="ECO:0000256" key="6">
    <source>
        <dbReference type="ARBA" id="ARBA00023136"/>
    </source>
</evidence>
<comment type="subcellular location">
    <subcellularLocation>
        <location evidence="1">Cell membrane</location>
        <topology evidence="1">Multi-pass membrane protein</topology>
    </subcellularLocation>
</comment>
<evidence type="ECO:0000259" key="8">
    <source>
        <dbReference type="Pfam" id="PF00892"/>
    </source>
</evidence>
<dbReference type="InterPro" id="IPR050638">
    <property type="entry name" value="AA-Vitamin_Transporters"/>
</dbReference>
<dbReference type="EMBL" id="UPPP01000105">
    <property type="protein sequence ID" value="VBB09048.1"/>
    <property type="molecule type" value="Genomic_DNA"/>
</dbReference>
<organism evidence="9 10">
    <name type="scientific">Lucifera butyrica</name>
    <dbReference type="NCBI Taxonomy" id="1351585"/>
    <lineage>
        <taxon>Bacteria</taxon>
        <taxon>Bacillati</taxon>
        <taxon>Bacillota</taxon>
        <taxon>Negativicutes</taxon>
        <taxon>Veillonellales</taxon>
        <taxon>Veillonellaceae</taxon>
        <taxon>Lucifera</taxon>
    </lineage>
</organism>
<dbReference type="OrthoDB" id="9805239at2"/>
<evidence type="ECO:0000256" key="2">
    <source>
        <dbReference type="ARBA" id="ARBA00007362"/>
    </source>
</evidence>
<keyword evidence="6 7" id="KW-0472">Membrane</keyword>
<feature type="transmembrane region" description="Helical" evidence="7">
    <location>
        <begin position="97"/>
        <end position="117"/>
    </location>
</feature>
<feature type="transmembrane region" description="Helical" evidence="7">
    <location>
        <begin position="213"/>
        <end position="232"/>
    </location>
</feature>
<feature type="transmembrane region" description="Helical" evidence="7">
    <location>
        <begin position="66"/>
        <end position="85"/>
    </location>
</feature>
<sequence length="302" mass="33055">MNQSRLMGLLAIFSTAVIWGLSFVSIKVTVAVIPPMTLALLRFLIASVILLFLLKKVEPGTRLAKEDRPLMIVSGLLGVTVFYYFQNTGIKLTTASAASMIVATIPIMTIVGEFFVFKTRLSLRKMASVLLSIGGVYFIVTSSQQALQDGFLGNLFMIGAAVAWVVYTLLTRPLSTRYTQLAVVTYQSLFGTLALIPFTFFESWKWQSLDYVMILHLLYLGIFCSALANYLYVYAMRILGVGSVSLFINLIPVISVLGGFAILAEPVSKLQIVGGTVILFSVYLANSKGEVTPDKSPVENKA</sequence>
<feature type="domain" description="EamA" evidence="8">
    <location>
        <begin position="152"/>
        <end position="286"/>
    </location>
</feature>
<protein>
    <recommendedName>
        <fullName evidence="8">EamA domain-containing protein</fullName>
    </recommendedName>
</protein>
<keyword evidence="10" id="KW-1185">Reference proteome</keyword>
<proteinExistence type="inferred from homology"/>
<dbReference type="Proteomes" id="UP000277811">
    <property type="component" value="Unassembled WGS sequence"/>
</dbReference>
<dbReference type="PANTHER" id="PTHR32322">
    <property type="entry name" value="INNER MEMBRANE TRANSPORTER"/>
    <property type="match status" value="1"/>
</dbReference>
<keyword evidence="3" id="KW-1003">Cell membrane</keyword>
<gene>
    <name evidence="9" type="ORF">LUCI_4334</name>
</gene>
<evidence type="ECO:0000256" key="7">
    <source>
        <dbReference type="SAM" id="Phobius"/>
    </source>
</evidence>
<feature type="transmembrane region" description="Helical" evidence="7">
    <location>
        <begin position="32"/>
        <end position="54"/>
    </location>
</feature>
<feature type="transmembrane region" description="Helical" evidence="7">
    <location>
        <begin position="244"/>
        <end position="264"/>
    </location>
</feature>
<dbReference type="InterPro" id="IPR000620">
    <property type="entry name" value="EamA_dom"/>
</dbReference>
<dbReference type="Pfam" id="PF00892">
    <property type="entry name" value="EamA"/>
    <property type="match status" value="2"/>
</dbReference>
<keyword evidence="4 7" id="KW-0812">Transmembrane</keyword>
<feature type="transmembrane region" description="Helical" evidence="7">
    <location>
        <begin position="270"/>
        <end position="286"/>
    </location>
</feature>
<dbReference type="GO" id="GO:0005886">
    <property type="term" value="C:plasma membrane"/>
    <property type="evidence" value="ECO:0007669"/>
    <property type="project" value="UniProtKB-SubCell"/>
</dbReference>
<feature type="transmembrane region" description="Helical" evidence="7">
    <location>
        <begin position="153"/>
        <end position="170"/>
    </location>
</feature>
<name>A0A498RJ54_9FIRM</name>
<accession>A0A498RJ54</accession>
<feature type="transmembrane region" description="Helical" evidence="7">
    <location>
        <begin position="182"/>
        <end position="201"/>
    </location>
</feature>
<evidence type="ECO:0000256" key="3">
    <source>
        <dbReference type="ARBA" id="ARBA00022475"/>
    </source>
</evidence>